<dbReference type="Proteomes" id="UP000054270">
    <property type="component" value="Unassembled WGS sequence"/>
</dbReference>
<dbReference type="EMBL" id="KN817536">
    <property type="protein sequence ID" value="KJA24676.1"/>
    <property type="molecule type" value="Genomic_DNA"/>
</dbReference>
<dbReference type="AlphaFoldDB" id="A0A0D2P7S4"/>
<evidence type="ECO:0000313" key="1">
    <source>
        <dbReference type="EMBL" id="KJA24676.1"/>
    </source>
</evidence>
<reference evidence="2" key="1">
    <citation type="submission" date="2014-04" db="EMBL/GenBank/DDBJ databases">
        <title>Evolutionary Origins and Diversification of the Mycorrhizal Mutualists.</title>
        <authorList>
            <consortium name="DOE Joint Genome Institute"/>
            <consortium name="Mycorrhizal Genomics Consortium"/>
            <person name="Kohler A."/>
            <person name="Kuo A."/>
            <person name="Nagy L.G."/>
            <person name="Floudas D."/>
            <person name="Copeland A."/>
            <person name="Barry K.W."/>
            <person name="Cichocki N."/>
            <person name="Veneault-Fourrey C."/>
            <person name="LaButti K."/>
            <person name="Lindquist E.A."/>
            <person name="Lipzen A."/>
            <person name="Lundell T."/>
            <person name="Morin E."/>
            <person name="Murat C."/>
            <person name="Riley R."/>
            <person name="Ohm R."/>
            <person name="Sun H."/>
            <person name="Tunlid A."/>
            <person name="Henrissat B."/>
            <person name="Grigoriev I.V."/>
            <person name="Hibbett D.S."/>
            <person name="Martin F."/>
        </authorList>
    </citation>
    <scope>NUCLEOTIDE SEQUENCE [LARGE SCALE GENOMIC DNA]</scope>
    <source>
        <strain evidence="2">FD-334 SS-4</strain>
    </source>
</reference>
<gene>
    <name evidence="1" type="ORF">HYPSUDRAFT_65554</name>
</gene>
<protein>
    <submittedName>
        <fullName evidence="1">Uncharacterized protein</fullName>
    </submittedName>
</protein>
<sequence>MVSLFPQPGPLLPGFPTLLITGPYHSSAPIHLALTLNSELGPQAHALILAPSRTLFKDAILRLNDHWLYANSGTGRNAALATSVTLLYPPTPVHLSLVLSMLCVPGTENQSAGLHPKTAQAVAPSLVVLAEPSRYFLPSVDPSMSSYVPPTALHLTLT</sequence>
<dbReference type="OMA" id="SAHTPEY"/>
<keyword evidence="2" id="KW-1185">Reference proteome</keyword>
<name>A0A0D2P7S4_HYPSF</name>
<dbReference type="OrthoDB" id="3224367at2759"/>
<proteinExistence type="predicted"/>
<dbReference type="STRING" id="945553.A0A0D2P7S4"/>
<evidence type="ECO:0000313" key="2">
    <source>
        <dbReference type="Proteomes" id="UP000054270"/>
    </source>
</evidence>
<accession>A0A0D2P7S4</accession>
<organism evidence="1 2">
    <name type="scientific">Hypholoma sublateritium (strain FD-334 SS-4)</name>
    <dbReference type="NCBI Taxonomy" id="945553"/>
    <lineage>
        <taxon>Eukaryota</taxon>
        <taxon>Fungi</taxon>
        <taxon>Dikarya</taxon>
        <taxon>Basidiomycota</taxon>
        <taxon>Agaricomycotina</taxon>
        <taxon>Agaricomycetes</taxon>
        <taxon>Agaricomycetidae</taxon>
        <taxon>Agaricales</taxon>
        <taxon>Agaricineae</taxon>
        <taxon>Strophariaceae</taxon>
        <taxon>Hypholoma</taxon>
    </lineage>
</organism>